<gene>
    <name evidence="2" type="ORF">SK571_14290</name>
</gene>
<organism evidence="2 3">
    <name type="scientific">Lentzea kristufekii</name>
    <dbReference type="NCBI Taxonomy" id="3095430"/>
    <lineage>
        <taxon>Bacteria</taxon>
        <taxon>Bacillati</taxon>
        <taxon>Actinomycetota</taxon>
        <taxon>Actinomycetes</taxon>
        <taxon>Pseudonocardiales</taxon>
        <taxon>Pseudonocardiaceae</taxon>
        <taxon>Lentzea</taxon>
    </lineage>
</organism>
<dbReference type="Pfam" id="PF13185">
    <property type="entry name" value="GAF_2"/>
    <property type="match status" value="1"/>
</dbReference>
<dbReference type="SMART" id="SM00065">
    <property type="entry name" value="GAF"/>
    <property type="match status" value="2"/>
</dbReference>
<feature type="domain" description="GAF" evidence="1">
    <location>
        <begin position="66"/>
        <end position="205"/>
    </location>
</feature>
<dbReference type="EMBL" id="JAXAVV010000006">
    <property type="protein sequence ID" value="MDX8050556.1"/>
    <property type="molecule type" value="Genomic_DNA"/>
</dbReference>
<evidence type="ECO:0000313" key="2">
    <source>
        <dbReference type="EMBL" id="MDX8050556.1"/>
    </source>
</evidence>
<dbReference type="Proteomes" id="UP001271792">
    <property type="component" value="Unassembled WGS sequence"/>
</dbReference>
<dbReference type="InterPro" id="IPR003018">
    <property type="entry name" value="GAF"/>
</dbReference>
<feature type="domain" description="GAF" evidence="1">
    <location>
        <begin position="225"/>
        <end position="364"/>
    </location>
</feature>
<comment type="caution">
    <text evidence="2">The sequence shown here is derived from an EMBL/GenBank/DDBJ whole genome shotgun (WGS) entry which is preliminary data.</text>
</comment>
<accession>A0ABU4TQJ4</accession>
<dbReference type="SUPFAM" id="SSF55781">
    <property type="entry name" value="GAF domain-like"/>
    <property type="match status" value="2"/>
</dbReference>
<reference evidence="2 3" key="1">
    <citation type="submission" date="2023-11" db="EMBL/GenBank/DDBJ databases">
        <title>Lentzea sokolovensis, sp. nov., Lentzea kristufkii, sp. nov., and Lentzea miocenensis, sp. nov., rare actinobacteria from Sokolov Coal Basin, Miocene lacustrine sediment, Czech Republic.</title>
        <authorList>
            <person name="Lara A."/>
            <person name="Kotroba L."/>
            <person name="Nouioui I."/>
            <person name="Neumann-Schaal M."/>
            <person name="Mast Y."/>
            <person name="Chronakova A."/>
        </authorList>
    </citation>
    <scope>NUCLEOTIDE SEQUENCE [LARGE SCALE GENOMIC DNA]</scope>
    <source>
        <strain evidence="2 3">BCCO 10_0798</strain>
    </source>
</reference>
<dbReference type="Pfam" id="PF01590">
    <property type="entry name" value="GAF"/>
    <property type="match status" value="1"/>
</dbReference>
<dbReference type="InterPro" id="IPR029016">
    <property type="entry name" value="GAF-like_dom_sf"/>
</dbReference>
<sequence>MSHTFSTAGARDLPRGSFRLPFTDLPRVELDALLDELSARAQDVRVTLGRLRHLLHAHAAVTSEVSLQTVLQHIVTAARELVEARHAALGVIDEHGEFFHVGVDEDTVEGIRDLPHGRGIPGLLVTHPGPVRLTDLTAAGFPAHHPDMDSFLGVPIRVRDRVFGGLHLTGSANGRFSTEDEQLAIALAASAGVALDDARLHQESEQRHRWLTASAEVTRKLFAQQDEHPLDMVLKAAQQAADADFAVLELLTAPAQLQVEATSGVLTDEMLASMDSSVAAQVVCSGTPTLVAAPADTESVGAQARIGSVIVVPLPAGDHTTGTLSVGRLTGRPSFTGAAMNHLADFGAHAAIAMDLNRVHADQQVQRISDDHDRIGLALNNHVIQRLFAVSLGLQGLLATDKNPSFRHRVNGYIDILDTTISHIRADVYNVDVTPGSHTRSLQNQVLTAVDDHTTSAGFPATVTFRGRFGRAIPSALADDVVDAVRDALTSIAGHTDTTRAELRVDIAGDLIAVACVDGRTQSSTWTARIPSDEQLVPASDR</sequence>
<keyword evidence="3" id="KW-1185">Reference proteome</keyword>
<dbReference type="Gene3D" id="3.30.450.40">
    <property type="match status" value="2"/>
</dbReference>
<evidence type="ECO:0000313" key="3">
    <source>
        <dbReference type="Proteomes" id="UP001271792"/>
    </source>
</evidence>
<name>A0ABU4TQJ4_9PSEU</name>
<proteinExistence type="predicted"/>
<protein>
    <submittedName>
        <fullName evidence="2">GAF domain-containing protein</fullName>
    </submittedName>
</protein>
<evidence type="ECO:0000259" key="1">
    <source>
        <dbReference type="SMART" id="SM00065"/>
    </source>
</evidence>
<dbReference type="RefSeq" id="WP_319984532.1">
    <property type="nucleotide sequence ID" value="NZ_JAXAVV010000006.1"/>
</dbReference>